<dbReference type="AlphaFoldDB" id="A0AAD5T2W2"/>
<comment type="caution">
    <text evidence="1">The sequence shown here is derived from an EMBL/GenBank/DDBJ whole genome shotgun (WGS) entry which is preliminary data.</text>
</comment>
<name>A0AAD5T2W2_9FUNG</name>
<evidence type="ECO:0000313" key="2">
    <source>
        <dbReference type="Proteomes" id="UP001211907"/>
    </source>
</evidence>
<keyword evidence="2" id="KW-1185">Reference proteome</keyword>
<sequence>MAPRRKGPVPPAMSTAQIQATQQQASMNLFGSGPAMMNTGLQAGYAGTGGVTTTMLGYGYQGAYAGYATQFARITGAGGFPGATAGGMASPFAGALPGAAVMVSAGTCAGEYSVLNKLLTQYY</sequence>
<evidence type="ECO:0000313" key="1">
    <source>
        <dbReference type="EMBL" id="KAJ3122239.1"/>
    </source>
</evidence>
<dbReference type="EMBL" id="JADGJH010000826">
    <property type="protein sequence ID" value="KAJ3122239.1"/>
    <property type="molecule type" value="Genomic_DNA"/>
</dbReference>
<accession>A0AAD5T2W2</accession>
<dbReference type="Proteomes" id="UP001211907">
    <property type="component" value="Unassembled WGS sequence"/>
</dbReference>
<organism evidence="1 2">
    <name type="scientific">Physocladia obscura</name>
    <dbReference type="NCBI Taxonomy" id="109957"/>
    <lineage>
        <taxon>Eukaryota</taxon>
        <taxon>Fungi</taxon>
        <taxon>Fungi incertae sedis</taxon>
        <taxon>Chytridiomycota</taxon>
        <taxon>Chytridiomycota incertae sedis</taxon>
        <taxon>Chytridiomycetes</taxon>
        <taxon>Chytridiales</taxon>
        <taxon>Chytriomycetaceae</taxon>
        <taxon>Physocladia</taxon>
    </lineage>
</organism>
<protein>
    <submittedName>
        <fullName evidence="1">Uncharacterized protein</fullName>
    </submittedName>
</protein>
<proteinExistence type="predicted"/>
<reference evidence="1" key="1">
    <citation type="submission" date="2020-05" db="EMBL/GenBank/DDBJ databases">
        <title>Phylogenomic resolution of chytrid fungi.</title>
        <authorList>
            <person name="Stajich J.E."/>
            <person name="Amses K."/>
            <person name="Simmons R."/>
            <person name="Seto K."/>
            <person name="Myers J."/>
            <person name="Bonds A."/>
            <person name="Quandt C.A."/>
            <person name="Barry K."/>
            <person name="Liu P."/>
            <person name="Grigoriev I."/>
            <person name="Longcore J.E."/>
            <person name="James T.Y."/>
        </authorList>
    </citation>
    <scope>NUCLEOTIDE SEQUENCE</scope>
    <source>
        <strain evidence="1">JEL0513</strain>
    </source>
</reference>
<gene>
    <name evidence="1" type="ORF">HK100_012075</name>
</gene>